<organism evidence="1 2">
    <name type="scientific">Racocetra persica</name>
    <dbReference type="NCBI Taxonomy" id="160502"/>
    <lineage>
        <taxon>Eukaryota</taxon>
        <taxon>Fungi</taxon>
        <taxon>Fungi incertae sedis</taxon>
        <taxon>Mucoromycota</taxon>
        <taxon>Glomeromycotina</taxon>
        <taxon>Glomeromycetes</taxon>
        <taxon>Diversisporales</taxon>
        <taxon>Gigasporaceae</taxon>
        <taxon>Racocetra</taxon>
    </lineage>
</organism>
<dbReference type="Proteomes" id="UP000789920">
    <property type="component" value="Unassembled WGS sequence"/>
</dbReference>
<evidence type="ECO:0000313" key="2">
    <source>
        <dbReference type="Proteomes" id="UP000789920"/>
    </source>
</evidence>
<accession>A0ACA9SHP1</accession>
<feature type="non-terminal residue" evidence="1">
    <location>
        <position position="117"/>
    </location>
</feature>
<evidence type="ECO:0000313" key="1">
    <source>
        <dbReference type="EMBL" id="CAG8839243.1"/>
    </source>
</evidence>
<keyword evidence="2" id="KW-1185">Reference proteome</keyword>
<dbReference type="EMBL" id="CAJVQC010123006">
    <property type="protein sequence ID" value="CAG8839243.1"/>
    <property type="molecule type" value="Genomic_DNA"/>
</dbReference>
<proteinExistence type="predicted"/>
<sequence>STSCARIPTQKKAPVWLFFELPFEKDSKQKAKYSLCAHDKYLIITCGSTTSMHNHITNIHHIDISKTSSSDDLISIESIGKVDCVRKSSLCNRRIKKLPEIRLIKVLGDVEVPSAST</sequence>
<reference evidence="1" key="1">
    <citation type="submission" date="2021-06" db="EMBL/GenBank/DDBJ databases">
        <authorList>
            <person name="Kallberg Y."/>
            <person name="Tangrot J."/>
            <person name="Rosling A."/>
        </authorList>
    </citation>
    <scope>NUCLEOTIDE SEQUENCE</scope>
    <source>
        <strain evidence="1">MA461A</strain>
    </source>
</reference>
<gene>
    <name evidence="1" type="ORF">RPERSI_LOCUS30974</name>
</gene>
<name>A0ACA9SHP1_9GLOM</name>
<comment type="caution">
    <text evidence="1">The sequence shown here is derived from an EMBL/GenBank/DDBJ whole genome shotgun (WGS) entry which is preliminary data.</text>
</comment>
<protein>
    <submittedName>
        <fullName evidence="1">6800_t:CDS:1</fullName>
    </submittedName>
</protein>
<feature type="non-terminal residue" evidence="1">
    <location>
        <position position="1"/>
    </location>
</feature>